<keyword evidence="6" id="KW-0460">Magnesium</keyword>
<organism evidence="8 9">
    <name type="scientific">Hamiltosporidium tvaerminnensis</name>
    <dbReference type="NCBI Taxonomy" id="1176355"/>
    <lineage>
        <taxon>Eukaryota</taxon>
        <taxon>Fungi</taxon>
        <taxon>Fungi incertae sedis</taxon>
        <taxon>Microsporidia</taxon>
        <taxon>Dubosqiidae</taxon>
        <taxon>Hamiltosporidium</taxon>
    </lineage>
</organism>
<dbReference type="Gene3D" id="3.40.50.300">
    <property type="entry name" value="P-loop containing nucleotide triphosphate hydrolases"/>
    <property type="match status" value="3"/>
</dbReference>
<dbReference type="OrthoDB" id="2011769at2759"/>
<evidence type="ECO:0000256" key="6">
    <source>
        <dbReference type="PIRSR" id="PIRSR606689-2"/>
    </source>
</evidence>
<keyword evidence="9" id="KW-1185">Reference proteome</keyword>
<name>A0A4Q9M247_9MICR</name>
<evidence type="ECO:0000256" key="4">
    <source>
        <dbReference type="ARBA" id="ARBA00023134"/>
    </source>
</evidence>
<dbReference type="Pfam" id="PF00025">
    <property type="entry name" value="Arf"/>
    <property type="match status" value="1"/>
</dbReference>
<keyword evidence="4 5" id="KW-0342">GTP-binding</keyword>
<evidence type="ECO:0000256" key="3">
    <source>
        <dbReference type="ARBA" id="ARBA00022741"/>
    </source>
</evidence>
<accession>A0A4Q9M247</accession>
<feature type="binding site" evidence="5">
    <location>
        <position position="283"/>
    </location>
    <ligand>
        <name>GTP</name>
        <dbReference type="ChEBI" id="CHEBI:37565"/>
    </ligand>
</feature>
<dbReference type="InterPro" id="IPR027417">
    <property type="entry name" value="P-loop_NTPase"/>
</dbReference>
<feature type="binding site" evidence="6">
    <location>
        <position position="261"/>
    </location>
    <ligand>
        <name>Mg(2+)</name>
        <dbReference type="ChEBI" id="CHEBI:18420"/>
    </ligand>
</feature>
<dbReference type="GO" id="GO:0016887">
    <property type="term" value="F:ATP hydrolysis activity"/>
    <property type="evidence" value="ECO:0007669"/>
    <property type="project" value="InterPro"/>
</dbReference>
<reference evidence="8 9" key="1">
    <citation type="submission" date="2017-12" db="EMBL/GenBank/DDBJ databases">
        <authorList>
            <person name="Pombert J.-F."/>
            <person name="Haag K.L."/>
            <person name="Ebert D."/>
        </authorList>
    </citation>
    <scope>NUCLEOTIDE SEQUENCE [LARGE SCALE GENOMIC DNA]</scope>
    <source>
        <strain evidence="8">IL-G-3</strain>
    </source>
</reference>
<dbReference type="InterPro" id="IPR052215">
    <property type="entry name" value="Plant_ABCG"/>
</dbReference>
<sequence>MNLEWKNVEIEILHDENKIECVLSNANGKIKSGSLCAIMGHKNIGKSVLLNTLAGKLSPNFLIKVVNEKWYEKIGYVGKDICFYENLNQIKEDLQIKEISDLAVNVFDFDEKKQLKIATEFFNEPSRLFIDDPTHGLNSGSFNNLLKVLKCLCVKYKMTIIFTIQRPSDEVFNELDQLILLSNSHTVYSGESKKAEKFLQRMILEKTKQKLKDIYRSTIGYFIQSLFGTPVSILFLGIDNAGKTTLLNKLKNESTSTFVPTHHPMKNEIEIGNLRCNIIDLGGHKAARLAWNDYFYNCNGIVFIVDVSDTERFAIVREAYNTVRNMKIQRKSVKVPIAVLMNKIDLLQHTSESARNDMQFVDRLRNETGIEDMDDIDGQPVSVNYVSIKDESPTNLSGQLVHSFMWLEKMYCYCRGVITSSMIKGVLINRRVIKGCYYYLTGVNYYSMFKGVLVITILIKESNNNNFLEGEIDLSAAGAHRKQALLDEDMFMAEHLRSEGYSVVPPRDTKSGHVIF</sequence>
<comment type="caution">
    <text evidence="8">The sequence shown here is derived from an EMBL/GenBank/DDBJ whole genome shotgun (WGS) entry which is preliminary data.</text>
</comment>
<keyword evidence="3 5" id="KW-0547">Nucleotide-binding</keyword>
<gene>
    <name evidence="8" type="ORF">CWI38_0019p0010</name>
</gene>
<dbReference type="GO" id="GO:0003924">
    <property type="term" value="F:GTPase activity"/>
    <property type="evidence" value="ECO:0007669"/>
    <property type="project" value="InterPro"/>
</dbReference>
<evidence type="ECO:0000256" key="5">
    <source>
        <dbReference type="PIRSR" id="PIRSR606689-1"/>
    </source>
</evidence>
<evidence type="ECO:0000313" key="9">
    <source>
        <dbReference type="Proteomes" id="UP000292282"/>
    </source>
</evidence>
<feature type="binding site" evidence="5">
    <location>
        <begin position="342"/>
        <end position="345"/>
    </location>
    <ligand>
        <name>GTP</name>
        <dbReference type="ChEBI" id="CHEBI:37565"/>
    </ligand>
</feature>
<feature type="binding site" evidence="5">
    <location>
        <begin position="237"/>
        <end position="244"/>
    </location>
    <ligand>
        <name>GTP</name>
        <dbReference type="ChEBI" id="CHEBI:37565"/>
    </ligand>
</feature>
<dbReference type="SUPFAM" id="SSF52540">
    <property type="entry name" value="P-loop containing nucleoside triphosphate hydrolases"/>
    <property type="match status" value="2"/>
</dbReference>
<dbReference type="GO" id="GO:0005525">
    <property type="term" value="F:GTP binding"/>
    <property type="evidence" value="ECO:0007669"/>
    <property type="project" value="UniProtKB-KW"/>
</dbReference>
<dbReference type="STRING" id="1176355.A0A4Q9M247"/>
<dbReference type="AlphaFoldDB" id="A0A4Q9M247"/>
<protein>
    <submittedName>
        <fullName evidence="8">Small COPII vesicle coat GTPase Sar1</fullName>
    </submittedName>
</protein>
<feature type="binding site" evidence="6">
    <location>
        <position position="244"/>
    </location>
    <ligand>
        <name>Mg(2+)</name>
        <dbReference type="ChEBI" id="CHEBI:18420"/>
    </ligand>
</feature>
<dbReference type="InterPro" id="IPR003439">
    <property type="entry name" value="ABC_transporter-like_ATP-bd"/>
</dbReference>
<feature type="domain" description="ABC transporter" evidence="7">
    <location>
        <begin position="8"/>
        <end position="208"/>
    </location>
</feature>
<keyword evidence="2" id="KW-0813">Transport</keyword>
<dbReference type="PANTHER" id="PTHR48042">
    <property type="entry name" value="ABC TRANSPORTER G FAMILY MEMBER 11"/>
    <property type="match status" value="1"/>
</dbReference>
<comment type="similarity">
    <text evidence="1">Belongs to the ABC transporter superfamily. ABCG family. Eye pigment precursor importer (TC 3.A.1.204) subfamily.</text>
</comment>
<dbReference type="InterPro" id="IPR005225">
    <property type="entry name" value="Small_GTP-bd"/>
</dbReference>
<dbReference type="SMART" id="SM00178">
    <property type="entry name" value="SAR"/>
    <property type="match status" value="1"/>
</dbReference>
<dbReference type="PROSITE" id="PS51417">
    <property type="entry name" value="ARF"/>
    <property type="match status" value="1"/>
</dbReference>
<dbReference type="Pfam" id="PF00005">
    <property type="entry name" value="ABC_tran"/>
    <property type="match status" value="1"/>
</dbReference>
<dbReference type="SMART" id="SM00177">
    <property type="entry name" value="ARF"/>
    <property type="match status" value="1"/>
</dbReference>
<proteinExistence type="inferred from homology"/>
<dbReference type="PRINTS" id="PR00328">
    <property type="entry name" value="SAR1GTPBP"/>
</dbReference>
<dbReference type="GO" id="GO:0046872">
    <property type="term" value="F:metal ion binding"/>
    <property type="evidence" value="ECO:0007669"/>
    <property type="project" value="UniProtKB-KW"/>
</dbReference>
<evidence type="ECO:0000256" key="2">
    <source>
        <dbReference type="ARBA" id="ARBA00022448"/>
    </source>
</evidence>
<dbReference type="PROSITE" id="PS50893">
    <property type="entry name" value="ABC_TRANSPORTER_2"/>
    <property type="match status" value="1"/>
</dbReference>
<dbReference type="GO" id="GO:0005524">
    <property type="term" value="F:ATP binding"/>
    <property type="evidence" value="ECO:0007669"/>
    <property type="project" value="InterPro"/>
</dbReference>
<dbReference type="Proteomes" id="UP000292282">
    <property type="component" value="Unassembled WGS sequence"/>
</dbReference>
<dbReference type="InterPro" id="IPR006689">
    <property type="entry name" value="Small_GTPase_ARF/SAR"/>
</dbReference>
<evidence type="ECO:0000313" key="8">
    <source>
        <dbReference type="EMBL" id="TBU20820.1"/>
    </source>
</evidence>
<keyword evidence="6" id="KW-0479">Metal-binding</keyword>
<evidence type="ECO:0000256" key="1">
    <source>
        <dbReference type="ARBA" id="ARBA00005814"/>
    </source>
</evidence>
<dbReference type="NCBIfam" id="TIGR00231">
    <property type="entry name" value="small_GTP"/>
    <property type="match status" value="1"/>
</dbReference>
<dbReference type="VEuPathDB" id="MicrosporidiaDB:CWI38_0019p0010"/>
<evidence type="ECO:0000259" key="7">
    <source>
        <dbReference type="PROSITE" id="PS50893"/>
    </source>
</evidence>
<dbReference type="PANTHER" id="PTHR48042:SF18">
    <property type="entry name" value="ABC TRANSPORTER G FAMILY MEMBER 12"/>
    <property type="match status" value="1"/>
</dbReference>
<dbReference type="EMBL" id="PITK01000019">
    <property type="protein sequence ID" value="TBU20820.1"/>
    <property type="molecule type" value="Genomic_DNA"/>
</dbReference>